<dbReference type="InterPro" id="IPR010222">
    <property type="entry name" value="RNA_helicase_HrpA"/>
</dbReference>
<dbReference type="Pfam" id="PF00271">
    <property type="entry name" value="Helicase_C"/>
    <property type="match status" value="1"/>
</dbReference>
<dbReference type="FunFam" id="1.20.120.1080:FF:000005">
    <property type="entry name" value="ATP-dependent helicase HrpA"/>
    <property type="match status" value="1"/>
</dbReference>
<dbReference type="FunFam" id="3.40.50.300:FF:000439">
    <property type="entry name" value="ATP-dependent RNA helicase HrpA"/>
    <property type="match status" value="1"/>
</dbReference>
<dbReference type="SUPFAM" id="SSF52540">
    <property type="entry name" value="P-loop containing nucleoside triphosphate hydrolases"/>
    <property type="match status" value="1"/>
</dbReference>
<dbReference type="GO" id="GO:0003723">
    <property type="term" value="F:RNA binding"/>
    <property type="evidence" value="ECO:0007669"/>
    <property type="project" value="TreeGrafter"/>
</dbReference>
<evidence type="ECO:0000256" key="3">
    <source>
        <dbReference type="ARBA" id="ARBA00022741"/>
    </source>
</evidence>
<organism evidence="10">
    <name type="scientific">Arsenophonus nasoniae</name>
    <name type="common">son-killer infecting Nasonia vitripennis</name>
    <dbReference type="NCBI Taxonomy" id="638"/>
    <lineage>
        <taxon>Bacteria</taxon>
        <taxon>Pseudomonadati</taxon>
        <taxon>Pseudomonadota</taxon>
        <taxon>Gammaproteobacteria</taxon>
        <taxon>Enterobacterales</taxon>
        <taxon>Morganellaceae</taxon>
        <taxon>Arsenophonus</taxon>
    </lineage>
</organism>
<dbReference type="InterPro" id="IPR003593">
    <property type="entry name" value="AAA+_ATPase"/>
</dbReference>
<dbReference type="FunFam" id="3.40.50.300:FF:000575">
    <property type="entry name" value="ATP-dependent helicase hrpA"/>
    <property type="match status" value="1"/>
</dbReference>
<dbReference type="NCBIfam" id="NF008348">
    <property type="entry name" value="PRK11131.1"/>
    <property type="match status" value="1"/>
</dbReference>
<dbReference type="EC" id="3.6.4.13" evidence="2"/>
<dbReference type="Pfam" id="PF00270">
    <property type="entry name" value="DEAD"/>
    <property type="match status" value="1"/>
</dbReference>
<comment type="catalytic activity">
    <reaction evidence="7">
        <text>ATP + H2O = ADP + phosphate + H(+)</text>
        <dbReference type="Rhea" id="RHEA:13065"/>
        <dbReference type="ChEBI" id="CHEBI:15377"/>
        <dbReference type="ChEBI" id="CHEBI:15378"/>
        <dbReference type="ChEBI" id="CHEBI:30616"/>
        <dbReference type="ChEBI" id="CHEBI:43474"/>
        <dbReference type="ChEBI" id="CHEBI:456216"/>
        <dbReference type="EC" id="3.6.4.13"/>
    </reaction>
</comment>
<dbReference type="Gene3D" id="1.20.120.1080">
    <property type="match status" value="1"/>
</dbReference>
<dbReference type="InterPro" id="IPR024590">
    <property type="entry name" value="HrpA_C"/>
</dbReference>
<keyword evidence="3" id="KW-0547">Nucleotide-binding</keyword>
<feature type="domain" description="Helicase ATP-binding" evidence="8">
    <location>
        <begin position="34"/>
        <end position="197"/>
    </location>
</feature>
<evidence type="ECO:0000256" key="6">
    <source>
        <dbReference type="ARBA" id="ARBA00022840"/>
    </source>
</evidence>
<protein>
    <recommendedName>
        <fullName evidence="2">RNA helicase</fullName>
        <ecNumber evidence="2">3.6.4.13</ecNumber>
    </recommendedName>
</protein>
<evidence type="ECO:0000256" key="4">
    <source>
        <dbReference type="ARBA" id="ARBA00022801"/>
    </source>
</evidence>
<feature type="domain" description="Helicase C-terminal" evidence="9">
    <location>
        <begin position="224"/>
        <end position="391"/>
    </location>
</feature>
<dbReference type="InterPro" id="IPR048333">
    <property type="entry name" value="HA2_WH"/>
</dbReference>
<evidence type="ECO:0000259" key="9">
    <source>
        <dbReference type="PROSITE" id="PS51194"/>
    </source>
</evidence>
<accession>D2U0K3</accession>
<dbReference type="Pfam" id="PF21010">
    <property type="entry name" value="HA2_C"/>
    <property type="match status" value="1"/>
</dbReference>
<dbReference type="InterPro" id="IPR027417">
    <property type="entry name" value="P-loop_NTPase"/>
</dbReference>
<proteinExistence type="inferred from homology"/>
<dbReference type="CDD" id="cd18791">
    <property type="entry name" value="SF2_C_RHA"/>
    <property type="match status" value="1"/>
</dbReference>
<dbReference type="NCBIfam" id="TIGR01967">
    <property type="entry name" value="DEAH_box_HrpA"/>
    <property type="match status" value="1"/>
</dbReference>
<dbReference type="SMART" id="SM00382">
    <property type="entry name" value="AAA"/>
    <property type="match status" value="1"/>
</dbReference>
<dbReference type="PANTHER" id="PTHR18934">
    <property type="entry name" value="ATP-DEPENDENT RNA HELICASE"/>
    <property type="match status" value="1"/>
</dbReference>
<dbReference type="PROSITE" id="PS51192">
    <property type="entry name" value="HELICASE_ATP_BIND_1"/>
    <property type="match status" value="1"/>
</dbReference>
<gene>
    <name evidence="10" type="primary">hrpA</name>
    <name evidence="10" type="ORF">ARN_20310</name>
</gene>
<evidence type="ECO:0000259" key="8">
    <source>
        <dbReference type="PROSITE" id="PS51192"/>
    </source>
</evidence>
<dbReference type="InterPro" id="IPR007502">
    <property type="entry name" value="Helicase-assoc_dom"/>
</dbReference>
<name>D2U0K3_9GAMM</name>
<sequence length="1250" mass="143274">MSLGKKKIANRQRARPTIIYPDNLPVIEKKQAIYQAIRDHQVVIIAGETGSGKTTQLPKICLELGRGVKGLIGHTQPRRLAARSVANRIAEELNVPLGSAVGYKVRFNDQIGDNTFIKLMTDGILLAELHNDKLLLQYDTIIIDEAHERSLNIDFILGYLRQLLPKRPDLKVIITSATIDPERFSQHFARAPIVEVSGRTYPVEVRYRPIIGESNDSSRDQIDGIIDAVDELSQQAIGDILIFMSGEREIRDTAEALNKLNLKHTEILPLFARLSNNEQNRIFQSHSGRRIVLATNVAETSLTVPGIKYVIDTGYVRISRYSYRTKVQRLPIEPISQASAEQRKGRCGRVSAGICIRLYSEEDFLARPMYTDPEILRTNLASVILQMMAVGLGDINQFPFIEMPDKRNIQDGIRLLEELNAIANKSVNGDYQLTQIGRQLAQLPLDPRLGRMILEARKHGCVREIMVISSALSIQDPRERPLDKQQIADEKHHRFIDKGSDFLAYLNLWDFVKQQQTILSNAQFRKQCKQELLNFMRLREWQDIYSQLRQVVKELGIAINSEPADYQAIHISLLAGLLSHIGQKGTDKADFLGVRNARFMIFPASGLFKKPPKWVMVAELVETNKLWARIAAIIEPDWVEPLAGHLVKYHYSEPHWSKKQGAVMASESVTLLGLPIVAGRQVNYSKIDPLLCREFFIRHALVEGDWRTRHTFYQQNLTLLAEVEELEHKSRRRDIVVDDDALFDFYEQRIGSQVVSSRHFDRWWRQVSKVQPDLLTFNKDMLMRETTNNVTLAEYPNYWQQEALKLPLTYQFEPGSAADGVTVHIPLSLLNQVKEEGFDWQIPGLREELIIALIKSLPKSLRRNFVPAPNYAQAFLQRLPTPQGKLLDCLTRELRLMTGVSIDADAWPWDQLPSHLKMTYRIVDENNQTIAESRDLTALKIQLKQQVQQTLSAVINNSIEQSGLDIWSFGDLPQLYEQKRGSYLVKAYPALVDEKNSVAIRMFETQLEQQQAMRKGLRRLLLLNIPSPIKYLHEKLPNKSKLGLYFNPFGKVLELIDDCISCGVDKLIAQFGGLVWTAEDYQRLQIYVRAELNDVVVEIAKQVEIILTRAFAINKRLRGRVDIHLALPFSDIKTQLSGLIFKGFVTSHGWQKLADIIRYLNAIERRLEKLVIDPNRDRAHMVRIEHIKQQWQNWLARLPIVQRQLPEVQAIYWMIEELRVSLFAQQLGTLYPISDKRILQAMTQISLPSE</sequence>
<dbReference type="SMART" id="SM00490">
    <property type="entry name" value="HELICc"/>
    <property type="match status" value="1"/>
</dbReference>
<dbReference type="Pfam" id="PF07717">
    <property type="entry name" value="OB_NTP_bind"/>
    <property type="match status" value="1"/>
</dbReference>
<dbReference type="GO" id="GO:0016787">
    <property type="term" value="F:hydrolase activity"/>
    <property type="evidence" value="ECO:0007669"/>
    <property type="project" value="UniProtKB-KW"/>
</dbReference>
<keyword evidence="4" id="KW-0378">Hydrolase</keyword>
<evidence type="ECO:0000256" key="7">
    <source>
        <dbReference type="ARBA" id="ARBA00047984"/>
    </source>
</evidence>
<dbReference type="Pfam" id="PF11898">
    <property type="entry name" value="DUF3418"/>
    <property type="match status" value="1"/>
</dbReference>
<dbReference type="AlphaFoldDB" id="D2U0K3"/>
<dbReference type="SMART" id="SM00847">
    <property type="entry name" value="HA2"/>
    <property type="match status" value="1"/>
</dbReference>
<dbReference type="Pfam" id="PF04408">
    <property type="entry name" value="WHD_HA2"/>
    <property type="match status" value="1"/>
</dbReference>
<dbReference type="GO" id="GO:0005524">
    <property type="term" value="F:ATP binding"/>
    <property type="evidence" value="ECO:0007669"/>
    <property type="project" value="UniProtKB-KW"/>
</dbReference>
<dbReference type="SMART" id="SM00487">
    <property type="entry name" value="DEXDc"/>
    <property type="match status" value="1"/>
</dbReference>
<dbReference type="InterPro" id="IPR001650">
    <property type="entry name" value="Helicase_C-like"/>
</dbReference>
<dbReference type="InterPro" id="IPR011709">
    <property type="entry name" value="DEAD-box_helicase_OB_fold"/>
</dbReference>
<dbReference type="PANTHER" id="PTHR18934:SF99">
    <property type="entry name" value="ATP-DEPENDENT RNA HELICASE DHX37-RELATED"/>
    <property type="match status" value="1"/>
</dbReference>
<evidence type="ECO:0000256" key="1">
    <source>
        <dbReference type="ARBA" id="ARBA00008792"/>
    </source>
</evidence>
<comment type="similarity">
    <text evidence="1">Belongs to the DEAD box helicase family. DEAH subfamily.</text>
</comment>
<dbReference type="PROSITE" id="PS51194">
    <property type="entry name" value="HELICASE_CTER"/>
    <property type="match status" value="1"/>
</dbReference>
<reference evidence="10" key="1">
    <citation type="journal article" date="2010" name="Insect Mol. Biol.">
        <title>The draft genome sequence of Arsenophonus nasoniae, son-killer bacterium of Nasonia vitripennis, reveals genes associated with virulence and symbiosis.</title>
        <authorList>
            <person name="Wilkes T."/>
            <person name="Darby A.C."/>
            <person name="Choi J."/>
            <person name="Colborne J.K."/>
            <person name="Werren J.H."/>
            <person name="Hurst G.D.D."/>
        </authorList>
    </citation>
    <scope>NUCLEOTIDE SEQUENCE</scope>
</reference>
<dbReference type="InterPro" id="IPR014001">
    <property type="entry name" value="Helicase_ATP-bd"/>
</dbReference>
<evidence type="ECO:0000256" key="2">
    <source>
        <dbReference type="ARBA" id="ARBA00012552"/>
    </source>
</evidence>
<dbReference type="InterPro" id="IPR011545">
    <property type="entry name" value="DEAD/DEAH_box_helicase_dom"/>
</dbReference>
<dbReference type="EMBL" id="FN545212">
    <property type="protein sequence ID" value="CBA73888.1"/>
    <property type="molecule type" value="Genomic_DNA"/>
</dbReference>
<keyword evidence="5 10" id="KW-0347">Helicase</keyword>
<dbReference type="GO" id="GO:0003724">
    <property type="term" value="F:RNA helicase activity"/>
    <property type="evidence" value="ECO:0007669"/>
    <property type="project" value="UniProtKB-EC"/>
</dbReference>
<keyword evidence="6" id="KW-0067">ATP-binding</keyword>
<dbReference type="Gene3D" id="3.40.50.300">
    <property type="entry name" value="P-loop containing nucleotide triphosphate hydrolases"/>
    <property type="match status" value="2"/>
</dbReference>
<evidence type="ECO:0000256" key="5">
    <source>
        <dbReference type="ARBA" id="ARBA00022806"/>
    </source>
</evidence>
<evidence type="ECO:0000313" key="10">
    <source>
        <dbReference type="EMBL" id="CBA73888.1"/>
    </source>
</evidence>
<dbReference type="CDD" id="cd17989">
    <property type="entry name" value="DEXHc_HrpA"/>
    <property type="match status" value="1"/>
</dbReference>